<evidence type="ECO:0008006" key="10">
    <source>
        <dbReference type="Google" id="ProtNLM"/>
    </source>
</evidence>
<proteinExistence type="predicted"/>
<evidence type="ECO:0000256" key="1">
    <source>
        <dbReference type="ARBA" id="ARBA00004141"/>
    </source>
</evidence>
<accession>A0A178ZIS6</accession>
<dbReference type="STRING" id="1367422.A0A178ZIS6"/>
<reference evidence="8 9" key="1">
    <citation type="submission" date="2016-04" db="EMBL/GenBank/DDBJ databases">
        <title>Draft genome of Fonsecaea erecta CBS 125763.</title>
        <authorList>
            <person name="Weiss V.A."/>
            <person name="Vicente V.A."/>
            <person name="Raittz R.T."/>
            <person name="Moreno L.F."/>
            <person name="De Souza E.M."/>
            <person name="Pedrosa F.O."/>
            <person name="Steffens M.B."/>
            <person name="Faoro H."/>
            <person name="Tadra-Sfeir M.Z."/>
            <person name="Najafzadeh M.J."/>
            <person name="Felipe M.S."/>
            <person name="Teixeira M."/>
            <person name="Sun J."/>
            <person name="Xi L."/>
            <person name="Gomes R."/>
            <person name="De Azevedo C.M."/>
            <person name="Salgado C.G."/>
            <person name="Da Silva M.B."/>
            <person name="Nascimento M.F."/>
            <person name="Queiroz-Telles F."/>
            <person name="Attili D.S."/>
            <person name="Gorbushina A."/>
        </authorList>
    </citation>
    <scope>NUCLEOTIDE SEQUENCE [LARGE SCALE GENOMIC DNA]</scope>
    <source>
        <strain evidence="8 9">CBS 125763</strain>
    </source>
</reference>
<name>A0A178ZIS6_9EURO</name>
<feature type="transmembrane region" description="Helical" evidence="7">
    <location>
        <begin position="304"/>
        <end position="327"/>
    </location>
</feature>
<dbReference type="Proteomes" id="UP000078343">
    <property type="component" value="Unassembled WGS sequence"/>
</dbReference>
<feature type="transmembrane region" description="Helical" evidence="7">
    <location>
        <begin position="235"/>
        <end position="255"/>
    </location>
</feature>
<evidence type="ECO:0000256" key="5">
    <source>
        <dbReference type="ARBA" id="ARBA00023136"/>
    </source>
</evidence>
<keyword evidence="3 7" id="KW-0812">Transmembrane</keyword>
<feature type="transmembrane region" description="Helical" evidence="7">
    <location>
        <begin position="339"/>
        <end position="362"/>
    </location>
</feature>
<feature type="compositionally biased region" description="Polar residues" evidence="6">
    <location>
        <begin position="534"/>
        <end position="558"/>
    </location>
</feature>
<keyword evidence="9" id="KW-1185">Reference proteome</keyword>
<feature type="region of interest" description="Disordered" evidence="6">
    <location>
        <begin position="519"/>
        <end position="579"/>
    </location>
</feature>
<organism evidence="8 9">
    <name type="scientific">Fonsecaea erecta</name>
    <dbReference type="NCBI Taxonomy" id="1367422"/>
    <lineage>
        <taxon>Eukaryota</taxon>
        <taxon>Fungi</taxon>
        <taxon>Dikarya</taxon>
        <taxon>Ascomycota</taxon>
        <taxon>Pezizomycotina</taxon>
        <taxon>Eurotiomycetes</taxon>
        <taxon>Chaetothyriomycetidae</taxon>
        <taxon>Chaetothyriales</taxon>
        <taxon>Herpotrichiellaceae</taxon>
        <taxon>Fonsecaea</taxon>
    </lineage>
</organism>
<dbReference type="GO" id="GO:0022857">
    <property type="term" value="F:transmembrane transporter activity"/>
    <property type="evidence" value="ECO:0007669"/>
    <property type="project" value="InterPro"/>
</dbReference>
<dbReference type="GO" id="GO:0016020">
    <property type="term" value="C:membrane"/>
    <property type="evidence" value="ECO:0007669"/>
    <property type="project" value="UniProtKB-SubCell"/>
</dbReference>
<dbReference type="InterPro" id="IPR011701">
    <property type="entry name" value="MFS"/>
</dbReference>
<dbReference type="Pfam" id="PF07690">
    <property type="entry name" value="MFS_1"/>
    <property type="match status" value="1"/>
</dbReference>
<dbReference type="RefSeq" id="XP_018692939.1">
    <property type="nucleotide sequence ID" value="XM_018838379.1"/>
</dbReference>
<feature type="transmembrane region" description="Helical" evidence="7">
    <location>
        <begin position="462"/>
        <end position="484"/>
    </location>
</feature>
<evidence type="ECO:0000313" key="8">
    <source>
        <dbReference type="EMBL" id="OAP59572.1"/>
    </source>
</evidence>
<evidence type="ECO:0000256" key="2">
    <source>
        <dbReference type="ARBA" id="ARBA00022448"/>
    </source>
</evidence>
<feature type="transmembrane region" description="Helical" evidence="7">
    <location>
        <begin position="429"/>
        <end position="450"/>
    </location>
</feature>
<keyword evidence="5 7" id="KW-0472">Membrane</keyword>
<evidence type="ECO:0000256" key="7">
    <source>
        <dbReference type="SAM" id="Phobius"/>
    </source>
</evidence>
<comment type="caution">
    <text evidence="8">The sequence shown here is derived from an EMBL/GenBank/DDBJ whole genome shotgun (WGS) entry which is preliminary data.</text>
</comment>
<dbReference type="AlphaFoldDB" id="A0A178ZIS6"/>
<protein>
    <recommendedName>
        <fullName evidence="10">Major facilitator superfamily (MFS) profile domain-containing protein</fullName>
    </recommendedName>
</protein>
<evidence type="ECO:0000256" key="4">
    <source>
        <dbReference type="ARBA" id="ARBA00022989"/>
    </source>
</evidence>
<dbReference type="CDD" id="cd12148">
    <property type="entry name" value="fungal_TF_MHR"/>
    <property type="match status" value="1"/>
</dbReference>
<feature type="transmembrane region" description="Helical" evidence="7">
    <location>
        <begin position="205"/>
        <end position="223"/>
    </location>
</feature>
<dbReference type="PANTHER" id="PTHR43791:SF35">
    <property type="entry name" value="MAJOR FACILITATOR SUPERFAMILY (MFS) PROFILE DOMAIN-CONTAINING PROTEIN"/>
    <property type="match status" value="1"/>
</dbReference>
<keyword evidence="2" id="KW-0813">Transport</keyword>
<dbReference type="PANTHER" id="PTHR43791">
    <property type="entry name" value="PERMEASE-RELATED"/>
    <property type="match status" value="1"/>
</dbReference>
<feature type="transmembrane region" description="Helical" evidence="7">
    <location>
        <begin position="140"/>
        <end position="160"/>
    </location>
</feature>
<keyword evidence="4 7" id="KW-1133">Transmembrane helix</keyword>
<dbReference type="SUPFAM" id="SSF103473">
    <property type="entry name" value="MFS general substrate transporter"/>
    <property type="match status" value="1"/>
</dbReference>
<feature type="transmembrane region" description="Helical" evidence="7">
    <location>
        <begin position="115"/>
        <end position="134"/>
    </location>
</feature>
<gene>
    <name evidence="8" type="ORF">AYL99_06870</name>
</gene>
<dbReference type="GeneID" id="30011038"/>
<feature type="compositionally biased region" description="Basic residues" evidence="6">
    <location>
        <begin position="519"/>
        <end position="528"/>
    </location>
</feature>
<sequence length="1141" mass="126472">MADITKSEVEETGMSVSAHDEYPSKVIEKGADLAATFAAQNANVAVSSEAETRCRRKIDLWLMPTMMISFALQYTDKVILNAASQYGIIQDLHLYKPVINAETGKETLNLHRYSVATLMFYWGYLAGLAPAVFLAQKLPVGKYLASTVIIWGAVVMLTVCCKSYQGLLVQRFFLGISECSIAPAFVIITAMWWKKNEQPLRMAMWYTGAGWGALLGPMILYGIGHIKGDLSPWKYQYLILGAVTILWGVTILFFFPDNPMTARFLTQEEKVVAVERMRSEQLGIENRHVKWYQIVEALVDPKTWLLVVIVFCVTCANGAISGFSAVIVKSFGFSPFRSVLLTGCVGAWVLVNLFVVGFVGTFVKNSRLILAIICEILVIVGSSLVWKLPWDTHKGGAIVAFTITAAFSPGYTMVLATNSANVAGHTKKSFVGALVWGIYCICNGVAPLWIKTTEQPEQYPTLFIVTIATAAIAICCCLALRVYLQFINKHRDATYGVVEPAEADVQGFRDLTDMENHAFRPHRRRRRPQPQPQSANSPNIESETSASGVGNQASNSPQDDLVHNDTVGEPTAYGVSNQPSSTPGPAFVIVLRLVNEYTAEHFGYQTKCTLEEPKPQASRGQSILQRLQPKTDIHCLQDLTYETITELVSEAPNALGQHAEILDVNRVLGFVRHLFPSCCSNETPLAINNYDTASPLDSLALLFATLACPSVQKGSLTLATTFFELSVQFANDFTGQPTFDTVITLFLHHIYLLHIGATSRIRAVIDRAIQIAHDLEFNRESSEGPQRVQELHLYLILCYVDQYCAMSFNSPTRIRPTDYSTQLFRPLIEAHPRLSAVVELVKINGKVIEHLQRSQGQISDVLRIETSIGRICAKAGPVKPSVDPDTTLEALVRIHFFWLRLCLRASFLTSEQSWVPSINICLRAAQMLLNTYFILLAPQIMKLQRPDSARSNDGSRTQDGVISGMPSTWRQVQRTVTSGLVMFYAFWHGECSQAEIAQSTAITLLLLKHHSTRWQQHLDGPSGLIQDLTRICDVQIDGAVRALLPDLSPEEQSAMLQSLFERPVRAGDHDHDHDGQAAATEFDGEALGVGTASIPPRMSRQPLQWNPEVDDPDLLACVFDSSTELAMFGAMPSLEHINFWT</sequence>
<dbReference type="InterPro" id="IPR036259">
    <property type="entry name" value="MFS_trans_sf"/>
</dbReference>
<comment type="subcellular location">
    <subcellularLocation>
        <location evidence="1">Membrane</location>
        <topology evidence="1">Multi-pass membrane protein</topology>
    </subcellularLocation>
</comment>
<evidence type="ECO:0000313" key="9">
    <source>
        <dbReference type="Proteomes" id="UP000078343"/>
    </source>
</evidence>
<dbReference type="Gene3D" id="1.20.1250.20">
    <property type="entry name" value="MFS general substrate transporter like domains"/>
    <property type="match status" value="1"/>
</dbReference>
<evidence type="ECO:0000256" key="3">
    <source>
        <dbReference type="ARBA" id="ARBA00022692"/>
    </source>
</evidence>
<dbReference type="EMBL" id="LVYI01000005">
    <property type="protein sequence ID" value="OAP59572.1"/>
    <property type="molecule type" value="Genomic_DNA"/>
</dbReference>
<dbReference type="OrthoDB" id="4478488at2759"/>
<feature type="transmembrane region" description="Helical" evidence="7">
    <location>
        <begin position="172"/>
        <end position="193"/>
    </location>
</feature>
<feature type="transmembrane region" description="Helical" evidence="7">
    <location>
        <begin position="398"/>
        <end position="417"/>
    </location>
</feature>
<evidence type="ECO:0000256" key="6">
    <source>
        <dbReference type="SAM" id="MobiDB-lite"/>
    </source>
</evidence>
<feature type="transmembrane region" description="Helical" evidence="7">
    <location>
        <begin position="368"/>
        <end position="386"/>
    </location>
</feature>